<dbReference type="AlphaFoldDB" id="A0A6J5YZT3"/>
<name>A0A6J5YZT3_9ZZZZ</name>
<dbReference type="EMBL" id="CAESAN010000004">
    <property type="protein sequence ID" value="CAB4334906.1"/>
    <property type="molecule type" value="Genomic_DNA"/>
</dbReference>
<protein>
    <submittedName>
        <fullName evidence="1">Unannotated protein</fullName>
    </submittedName>
</protein>
<accession>A0A6J5YZT3</accession>
<sequence>MAVAIAGADLDRGDPRVDLREQQRQARVGAAVVAHLEQIDRRDLQAEQHIGLGIGGQQQREPAGLREDHDRPLVWIPAWQIAGKGLGRKDGQQQRTDSDRIACGSRDERHAAAPCGSGHLSALRLNDAVTPIKHGAHRQRFQNPVGPSEMVGLRVRGDQKVKPFDSSPVKQRPERRRRWAAVNERGVAFALHQSGVALPNVEEGDADRPGWRRRQT</sequence>
<proteinExistence type="predicted"/>
<organism evidence="1">
    <name type="scientific">freshwater metagenome</name>
    <dbReference type="NCBI Taxonomy" id="449393"/>
    <lineage>
        <taxon>unclassified sequences</taxon>
        <taxon>metagenomes</taxon>
        <taxon>ecological metagenomes</taxon>
    </lineage>
</organism>
<reference evidence="1" key="1">
    <citation type="submission" date="2020-05" db="EMBL/GenBank/DDBJ databases">
        <authorList>
            <person name="Chiriac C."/>
            <person name="Salcher M."/>
            <person name="Ghai R."/>
            <person name="Kavagutti S V."/>
        </authorList>
    </citation>
    <scope>NUCLEOTIDE SEQUENCE</scope>
</reference>
<gene>
    <name evidence="1" type="ORF">UFOPK3547_00102</name>
</gene>
<evidence type="ECO:0000313" key="1">
    <source>
        <dbReference type="EMBL" id="CAB4334906.1"/>
    </source>
</evidence>